<evidence type="ECO:0000259" key="2">
    <source>
        <dbReference type="Pfam" id="PF13037"/>
    </source>
</evidence>
<organism evidence="3 4">
    <name type="scientific">Paenibacillus chungangensis</name>
    <dbReference type="NCBI Taxonomy" id="696535"/>
    <lineage>
        <taxon>Bacteria</taxon>
        <taxon>Bacillati</taxon>
        <taxon>Bacillota</taxon>
        <taxon>Bacilli</taxon>
        <taxon>Bacillales</taxon>
        <taxon>Paenibacillaceae</taxon>
        <taxon>Paenibacillus</taxon>
    </lineage>
</organism>
<dbReference type="EMBL" id="JBHTJZ010000009">
    <property type="protein sequence ID" value="MFD0959602.1"/>
    <property type="molecule type" value="Genomic_DNA"/>
</dbReference>
<reference evidence="4" key="1">
    <citation type="journal article" date="2019" name="Int. J. Syst. Evol. Microbiol.">
        <title>The Global Catalogue of Microorganisms (GCM) 10K type strain sequencing project: providing services to taxonomists for standard genome sequencing and annotation.</title>
        <authorList>
            <consortium name="The Broad Institute Genomics Platform"/>
            <consortium name="The Broad Institute Genome Sequencing Center for Infectious Disease"/>
            <person name="Wu L."/>
            <person name="Ma J."/>
        </authorList>
    </citation>
    <scope>NUCLEOTIDE SEQUENCE [LARGE SCALE GENOMIC DNA]</scope>
    <source>
        <strain evidence="4">CCUG 59129</strain>
    </source>
</reference>
<feature type="domain" description="DUF3898" evidence="2">
    <location>
        <begin position="264"/>
        <end position="350"/>
    </location>
</feature>
<evidence type="ECO:0000313" key="3">
    <source>
        <dbReference type="EMBL" id="MFD0959602.1"/>
    </source>
</evidence>
<dbReference type="InterPro" id="IPR025006">
    <property type="entry name" value="DUF3900"/>
</dbReference>
<proteinExistence type="predicted"/>
<sequence>MEFTMEYLSFFVIQTDGAEDSPSAVKRFKHFATLDGDEYEDSELKSFLDGEFSRIVKRKAERNPNTANPPTKVGRFMVEPGYELGSNGNFSLFQRLREADSKERYLGIADELVRIYLDTSAVRGGAFIIARSKLNTFFDEPFLFLLKCDFEPKIARIADERSLISHVEMAISARGMKSIQYPHMPEEGVLEPWELKIHQASHARYFEDFLKFVSYEKPLPEVMGEQVVEMAHQFIADRWQEEASTERSEAENAVEVWAASEKRELQEWWPQEQVQMAASALVEQKPDLPFTFKLDEVTVRGLLSHFGSSIHIARHNGRYVVVIEGGAFQFEKGMSPVELLQPQELADILPVIGTSTPDQEPASYATDAPTANSDDVPW</sequence>
<name>A0ABW3HQ90_9BACL</name>
<dbReference type="Pfam" id="PF13039">
    <property type="entry name" value="DUF3900"/>
    <property type="match status" value="1"/>
</dbReference>
<accession>A0ABW3HQ90</accession>
<dbReference type="InterPro" id="IPR025012">
    <property type="entry name" value="DUF3898"/>
</dbReference>
<feature type="region of interest" description="Disordered" evidence="1">
    <location>
        <begin position="355"/>
        <end position="378"/>
    </location>
</feature>
<evidence type="ECO:0000313" key="4">
    <source>
        <dbReference type="Proteomes" id="UP001596989"/>
    </source>
</evidence>
<evidence type="ECO:0000256" key="1">
    <source>
        <dbReference type="SAM" id="MobiDB-lite"/>
    </source>
</evidence>
<dbReference type="Pfam" id="PF13037">
    <property type="entry name" value="DUF3898"/>
    <property type="match status" value="1"/>
</dbReference>
<keyword evidence="4" id="KW-1185">Reference proteome</keyword>
<protein>
    <submittedName>
        <fullName evidence="3">DUF3900 domain-containing protein</fullName>
    </submittedName>
</protein>
<dbReference type="RefSeq" id="WP_377563893.1">
    <property type="nucleotide sequence ID" value="NZ_JBHTJZ010000009.1"/>
</dbReference>
<comment type="caution">
    <text evidence="3">The sequence shown here is derived from an EMBL/GenBank/DDBJ whole genome shotgun (WGS) entry which is preliminary data.</text>
</comment>
<feature type="compositionally biased region" description="Polar residues" evidence="1">
    <location>
        <begin position="369"/>
        <end position="378"/>
    </location>
</feature>
<dbReference type="Proteomes" id="UP001596989">
    <property type="component" value="Unassembled WGS sequence"/>
</dbReference>
<gene>
    <name evidence="3" type="ORF">ACFQ2I_09365</name>
</gene>